<accession>A0A7W9DQG6</accession>
<organism evidence="2 3">
    <name type="scientific">Sphaerisporangium krabiense</name>
    <dbReference type="NCBI Taxonomy" id="763782"/>
    <lineage>
        <taxon>Bacteria</taxon>
        <taxon>Bacillati</taxon>
        <taxon>Actinomycetota</taxon>
        <taxon>Actinomycetes</taxon>
        <taxon>Streptosporangiales</taxon>
        <taxon>Streptosporangiaceae</taxon>
        <taxon>Sphaerisporangium</taxon>
    </lineage>
</organism>
<feature type="transmembrane region" description="Helical" evidence="1">
    <location>
        <begin position="122"/>
        <end position="140"/>
    </location>
</feature>
<evidence type="ECO:0000313" key="3">
    <source>
        <dbReference type="Proteomes" id="UP000588112"/>
    </source>
</evidence>
<keyword evidence="1" id="KW-1133">Transmembrane helix</keyword>
<feature type="transmembrane region" description="Helical" evidence="1">
    <location>
        <begin position="38"/>
        <end position="58"/>
    </location>
</feature>
<dbReference type="RefSeq" id="WP_184612168.1">
    <property type="nucleotide sequence ID" value="NZ_BOOS01000067.1"/>
</dbReference>
<dbReference type="Proteomes" id="UP000588112">
    <property type="component" value="Unassembled WGS sequence"/>
</dbReference>
<feature type="transmembrane region" description="Helical" evidence="1">
    <location>
        <begin position="65"/>
        <end position="85"/>
    </location>
</feature>
<sequence length="178" mass="18104">MQGNPPSLPPWLSLRLGVVDVLTGVVLVAMSAHPMPTIVMIGAVALLVSGFGAWYTAIFTAARPLPHAVLGCGWVAAAVLVVAWPGITARVAATVLGLVMVIDGVLRIPGRHGAPADRARRRLTGVVIAALGVAALGPAAPSPQAIAVLFGARTILAGAERLIARRAAGGQGRSGPWR</sequence>
<comment type="caution">
    <text evidence="2">The sequence shown here is derived from an EMBL/GenBank/DDBJ whole genome shotgun (WGS) entry which is preliminary data.</text>
</comment>
<dbReference type="EMBL" id="JACHBR010000001">
    <property type="protein sequence ID" value="MBB5627517.1"/>
    <property type="molecule type" value="Genomic_DNA"/>
</dbReference>
<dbReference type="AlphaFoldDB" id="A0A7W9DQG6"/>
<evidence type="ECO:0000256" key="1">
    <source>
        <dbReference type="SAM" id="Phobius"/>
    </source>
</evidence>
<proteinExistence type="predicted"/>
<feature type="transmembrane region" description="Helical" evidence="1">
    <location>
        <begin position="91"/>
        <end position="110"/>
    </location>
</feature>
<dbReference type="InterPro" id="IPR005325">
    <property type="entry name" value="DUF308_memb"/>
</dbReference>
<gene>
    <name evidence="2" type="ORF">BJ981_003216</name>
</gene>
<keyword evidence="1" id="KW-0472">Membrane</keyword>
<dbReference type="Pfam" id="PF03729">
    <property type="entry name" value="DUF308"/>
    <property type="match status" value="2"/>
</dbReference>
<reference evidence="2 3" key="1">
    <citation type="submission" date="2020-08" db="EMBL/GenBank/DDBJ databases">
        <title>Sequencing the genomes of 1000 actinobacteria strains.</title>
        <authorList>
            <person name="Klenk H.-P."/>
        </authorList>
    </citation>
    <scope>NUCLEOTIDE SEQUENCE [LARGE SCALE GENOMIC DNA]</scope>
    <source>
        <strain evidence="2 3">DSM 45790</strain>
    </source>
</reference>
<keyword evidence="3" id="KW-1185">Reference proteome</keyword>
<keyword evidence="1" id="KW-0812">Transmembrane</keyword>
<name>A0A7W9DQG6_9ACTN</name>
<protein>
    <submittedName>
        <fullName evidence="2">Uncharacterized membrane protein HdeD (DUF308 family)</fullName>
    </submittedName>
</protein>
<evidence type="ECO:0000313" key="2">
    <source>
        <dbReference type="EMBL" id="MBB5627517.1"/>
    </source>
</evidence>